<name>A0A1B1CBM3_RHILE</name>
<dbReference type="AlphaFoldDB" id="A0A1B1CBM3"/>
<accession>A0A1B1CBM3</accession>
<dbReference type="Proteomes" id="UP000092691">
    <property type="component" value="Chromosome"/>
</dbReference>
<dbReference type="OrthoDB" id="476248at2"/>
<evidence type="ECO:0000313" key="2">
    <source>
        <dbReference type="EMBL" id="ANP87163.1"/>
    </source>
</evidence>
<dbReference type="SUPFAM" id="SSF53098">
    <property type="entry name" value="Ribonuclease H-like"/>
    <property type="match status" value="1"/>
</dbReference>
<protein>
    <submittedName>
        <fullName evidence="2">Transposase</fullName>
    </submittedName>
</protein>
<dbReference type="Pfam" id="PF13701">
    <property type="entry name" value="DDE_Tnp_1_4"/>
    <property type="match status" value="1"/>
</dbReference>
<organism evidence="2 3">
    <name type="scientific">Rhizobium leguminosarum</name>
    <dbReference type="NCBI Taxonomy" id="384"/>
    <lineage>
        <taxon>Bacteria</taxon>
        <taxon>Pseudomonadati</taxon>
        <taxon>Pseudomonadota</taxon>
        <taxon>Alphaproteobacteria</taxon>
        <taxon>Hyphomicrobiales</taxon>
        <taxon>Rhizobiaceae</taxon>
        <taxon>Rhizobium/Agrobacterium group</taxon>
        <taxon>Rhizobium</taxon>
    </lineage>
</organism>
<dbReference type="InterPro" id="IPR047960">
    <property type="entry name" value="Transpos_IS1380"/>
</dbReference>
<evidence type="ECO:0000313" key="3">
    <source>
        <dbReference type="Proteomes" id="UP000092691"/>
    </source>
</evidence>
<feature type="domain" description="Transposase DDE" evidence="1">
    <location>
        <begin position="16"/>
        <end position="456"/>
    </location>
</feature>
<dbReference type="NCBIfam" id="NF033539">
    <property type="entry name" value="transpos_IS1380"/>
    <property type="match status" value="1"/>
</dbReference>
<sequence length="460" mass="51229">MQTHCISAQFGFKGFDGHKVIAGFDGGAITSDAGALLLRHVDGAIGLFDRVAGCFIDGRDRKCTVHSMRTLVGQRIAAIALGYEDVDDHDTLRHDPVLALLSERLTPKRQDCAVLAGKSTLNRLEHGRPGAPTRYHKIAYDAGALEALFVELFVDAHDRPPEEIVLDLDATDDPLHGHQEGRFFHGYYDGYCYLPLYIFCGRHLLSAKLRRSNIDASAGAVEEVGRIVKQIRARWPNVRIILRADSGFARDELMDWCEANGVDYVFGLARNKRLEEKIAEALEEASLAAKASGQAARVFRDFLWSTKGSWSCRRRVVAKAEWTMAGANPRFIVTSLEPEYWAAQPLYEELYCARGDMENRIKECQLDLYADRTSAHTMRANQLRLWFASLAYVLICALRRLGLTGSRLADATCGTIRLKLLKIGAQVRISVRRIKVAMASACPYAEEFALAHARICAAAR</sequence>
<gene>
    <name evidence="2" type="ORF">BA011_16475</name>
</gene>
<proteinExistence type="predicted"/>
<dbReference type="InterPro" id="IPR012337">
    <property type="entry name" value="RNaseH-like_sf"/>
</dbReference>
<dbReference type="InterPro" id="IPR025668">
    <property type="entry name" value="Tnp_DDE_dom"/>
</dbReference>
<dbReference type="RefSeq" id="WP_065281243.1">
    <property type="nucleotide sequence ID" value="NZ_CP016286.1"/>
</dbReference>
<evidence type="ECO:0000259" key="1">
    <source>
        <dbReference type="Pfam" id="PF13701"/>
    </source>
</evidence>
<reference evidence="2 3" key="1">
    <citation type="submission" date="2016-06" db="EMBL/GenBank/DDBJ databases">
        <title>Microsymbionts genomes from the relict species Vavilovia formosa.</title>
        <authorList>
            <person name="Chirak E."/>
            <person name="Kimeklis A."/>
            <person name="Andronov E."/>
        </authorList>
    </citation>
    <scope>NUCLEOTIDE SEQUENCE [LARGE SCALE GENOMIC DNA]</scope>
    <source>
        <strain evidence="2 3">Vaf10</strain>
    </source>
</reference>
<dbReference type="EMBL" id="CP016286">
    <property type="protein sequence ID" value="ANP87163.1"/>
    <property type="molecule type" value="Genomic_DNA"/>
</dbReference>